<dbReference type="EMBL" id="CP000384">
    <property type="protein sequence ID" value="ABG07930.1"/>
    <property type="molecule type" value="Genomic_DNA"/>
</dbReference>
<dbReference type="AlphaFoldDB" id="A0A5Q5BI19"/>
<feature type="region of interest" description="Disordered" evidence="1">
    <location>
        <begin position="1"/>
        <end position="30"/>
    </location>
</feature>
<accession>A0A5Q5BI19</accession>
<evidence type="ECO:0000313" key="2">
    <source>
        <dbReference type="EMBL" id="ABG07930.1"/>
    </source>
</evidence>
<name>A0A5Q5BI19_MYCSS</name>
<dbReference type="PANTHER" id="PTHR32011:SF2">
    <property type="entry name" value="OS08G0472400 PROTEIN"/>
    <property type="match status" value="1"/>
</dbReference>
<gene>
    <name evidence="2" type="ordered locus">Mmcs_1821</name>
</gene>
<organism evidence="2">
    <name type="scientific">Mycobacterium sp. (strain MCS)</name>
    <dbReference type="NCBI Taxonomy" id="164756"/>
    <lineage>
        <taxon>Bacteria</taxon>
        <taxon>Bacillati</taxon>
        <taxon>Actinomycetota</taxon>
        <taxon>Actinomycetes</taxon>
        <taxon>Mycobacteriales</taxon>
        <taxon>Mycobacteriaceae</taxon>
        <taxon>Mycobacterium</taxon>
    </lineage>
</organism>
<dbReference type="PANTHER" id="PTHR32011">
    <property type="entry name" value="OS08G0472400 PROTEIN"/>
    <property type="match status" value="1"/>
</dbReference>
<evidence type="ECO:0000256" key="1">
    <source>
        <dbReference type="SAM" id="MobiDB-lite"/>
    </source>
</evidence>
<reference evidence="2" key="1">
    <citation type="submission" date="2006-06" db="EMBL/GenBank/DDBJ databases">
        <title>Complete sequence of chromosome of Mycobacterium sp. MCS.</title>
        <authorList>
            <consortium name="US DOE Joint Genome Institute"/>
            <person name="Copeland A."/>
            <person name="Lucas S."/>
            <person name="Lapidus A."/>
            <person name="Barry K."/>
            <person name="Detter J.C."/>
            <person name="Glavina del Rio T."/>
            <person name="Hammon N."/>
            <person name="Israni S."/>
            <person name="Dalin E."/>
            <person name="Tice H."/>
            <person name="Pitluck S."/>
            <person name="Martinez M."/>
            <person name="Schmutz J."/>
            <person name="Larimer F."/>
            <person name="Land M."/>
            <person name="Hauser L."/>
            <person name="Kyrpides N."/>
            <person name="Kim E."/>
            <person name="Miller C.D."/>
            <person name="Hughes J.E."/>
            <person name="Anderson A.J."/>
            <person name="Sims R.C."/>
            <person name="Richardson P."/>
        </authorList>
    </citation>
    <scope>NUCLEOTIDE SEQUENCE [LARGE SCALE GENOMIC DNA]</scope>
    <source>
        <strain evidence="2">MCS</strain>
    </source>
</reference>
<sequence length="132" mass="14494">MFADRRGVAELARGRAPNPRDASAATGGRHPVRRGVEAILWDDSWGRRPARMKDALRSAAYQLARVPRLVPVHSNCYLPAGHDSSGHPVLSIYQADIHVVAADLFDYVDRLTTPAAEPSAVATVDFWSDHVR</sequence>
<dbReference type="KEGG" id="mmc:Mmcs_1821"/>
<proteinExistence type="predicted"/>
<protein>
    <submittedName>
        <fullName evidence="2">Uncharacterized protein</fullName>
    </submittedName>
</protein>